<dbReference type="PANTHER" id="PTHR12411">
    <property type="entry name" value="CYSTEINE PROTEASE FAMILY C1-RELATED"/>
    <property type="match status" value="1"/>
</dbReference>
<dbReference type="FunFam" id="3.90.70.10:FF:000332">
    <property type="entry name" value="Cathepsin L1"/>
    <property type="match status" value="1"/>
</dbReference>
<comment type="similarity">
    <text evidence="1">Belongs to the peptidase C1 family.</text>
</comment>
<dbReference type="InterPro" id="IPR039417">
    <property type="entry name" value="Peptidase_C1A_papain-like"/>
</dbReference>
<keyword evidence="4" id="KW-0788">Thiol protease</keyword>
<dbReference type="PRINTS" id="PR00705">
    <property type="entry name" value="PAPAIN"/>
</dbReference>
<evidence type="ECO:0000256" key="5">
    <source>
        <dbReference type="ARBA" id="ARBA00023157"/>
    </source>
</evidence>
<dbReference type="InterPro" id="IPR025661">
    <property type="entry name" value="Pept_asp_AS"/>
</dbReference>
<evidence type="ECO:0000313" key="8">
    <source>
        <dbReference type="Proteomes" id="UP000447434"/>
    </source>
</evidence>
<keyword evidence="3" id="KW-0378">Hydrolase</keyword>
<keyword evidence="5" id="KW-1015">Disulfide bond</keyword>
<dbReference type="SUPFAM" id="SSF54001">
    <property type="entry name" value="Cysteine proteinases"/>
    <property type="match status" value="1"/>
</dbReference>
<dbReference type="InterPro" id="IPR013128">
    <property type="entry name" value="Peptidase_C1A"/>
</dbReference>
<accession>A0A6A5PMX2</accession>
<dbReference type="SMART" id="SM00848">
    <property type="entry name" value="Inhibitor_I29"/>
    <property type="match status" value="1"/>
</dbReference>
<dbReference type="CDD" id="cd02248">
    <property type="entry name" value="Peptidase_C1A"/>
    <property type="match status" value="1"/>
</dbReference>
<proteinExistence type="inferred from homology"/>
<organism evidence="7 8">
    <name type="scientific">Lupinus albus</name>
    <name type="common">White lupine</name>
    <name type="synonym">Lupinus termis</name>
    <dbReference type="NCBI Taxonomy" id="3870"/>
    <lineage>
        <taxon>Eukaryota</taxon>
        <taxon>Viridiplantae</taxon>
        <taxon>Streptophyta</taxon>
        <taxon>Embryophyta</taxon>
        <taxon>Tracheophyta</taxon>
        <taxon>Spermatophyta</taxon>
        <taxon>Magnoliopsida</taxon>
        <taxon>eudicotyledons</taxon>
        <taxon>Gunneridae</taxon>
        <taxon>Pentapetalae</taxon>
        <taxon>rosids</taxon>
        <taxon>fabids</taxon>
        <taxon>Fabales</taxon>
        <taxon>Fabaceae</taxon>
        <taxon>Papilionoideae</taxon>
        <taxon>50 kb inversion clade</taxon>
        <taxon>genistoids sensu lato</taxon>
        <taxon>core genistoids</taxon>
        <taxon>Genisteae</taxon>
        <taxon>Lupinus</taxon>
    </lineage>
</organism>
<evidence type="ECO:0000256" key="6">
    <source>
        <dbReference type="ARBA" id="ARBA00023180"/>
    </source>
</evidence>
<dbReference type="InterPro" id="IPR000668">
    <property type="entry name" value="Peptidase_C1A_C"/>
</dbReference>
<dbReference type="Pfam" id="PF00112">
    <property type="entry name" value="Peptidase_C1"/>
    <property type="match status" value="1"/>
</dbReference>
<comment type="caution">
    <text evidence="7">The sequence shown here is derived from an EMBL/GenBank/DDBJ whole genome shotgun (WGS) entry which is preliminary data.</text>
</comment>
<keyword evidence="2" id="KW-0645">Protease</keyword>
<dbReference type="Proteomes" id="UP000447434">
    <property type="component" value="Chromosome 1"/>
</dbReference>
<evidence type="ECO:0000256" key="2">
    <source>
        <dbReference type="ARBA" id="ARBA00022670"/>
    </source>
</evidence>
<dbReference type="InterPro" id="IPR000169">
    <property type="entry name" value="Pept_cys_AS"/>
</dbReference>
<dbReference type="GO" id="GO:0008234">
    <property type="term" value="F:cysteine-type peptidase activity"/>
    <property type="evidence" value="ECO:0007669"/>
    <property type="project" value="UniProtKB-KW"/>
</dbReference>
<dbReference type="Pfam" id="PF08246">
    <property type="entry name" value="Inhibitor_I29"/>
    <property type="match status" value="1"/>
</dbReference>
<dbReference type="SMART" id="SM00645">
    <property type="entry name" value="Pept_C1"/>
    <property type="match status" value="1"/>
</dbReference>
<dbReference type="EMBL" id="WOCE01000001">
    <property type="protein sequence ID" value="KAE9621271.1"/>
    <property type="molecule type" value="Genomic_DNA"/>
</dbReference>
<name>A0A6A5PMX2_LUPAL</name>
<dbReference type="InterPro" id="IPR013201">
    <property type="entry name" value="Prot_inhib_I29"/>
</dbReference>
<dbReference type="InterPro" id="IPR025660">
    <property type="entry name" value="Pept_his_AS"/>
</dbReference>
<keyword evidence="6" id="KW-0325">Glycoprotein</keyword>
<dbReference type="OrthoDB" id="1404853at2759"/>
<protein>
    <submittedName>
        <fullName evidence="7">Putative fruit bromelain</fullName>
    </submittedName>
</protein>
<dbReference type="InterPro" id="IPR038765">
    <property type="entry name" value="Papain-like_cys_pep_sf"/>
</dbReference>
<evidence type="ECO:0000256" key="3">
    <source>
        <dbReference type="ARBA" id="ARBA00022801"/>
    </source>
</evidence>
<gene>
    <name evidence="7" type="ORF">Lalb_Chr01g0011971</name>
</gene>
<evidence type="ECO:0000313" key="7">
    <source>
        <dbReference type="EMBL" id="KAE9621271.1"/>
    </source>
</evidence>
<dbReference type="PROSITE" id="PS00139">
    <property type="entry name" value="THIOL_PROTEASE_CYS"/>
    <property type="match status" value="1"/>
</dbReference>
<dbReference type="AlphaFoldDB" id="A0A6A5PMX2"/>
<reference evidence="8" key="1">
    <citation type="journal article" date="2020" name="Nat. Commun.">
        <title>Genome sequence of the cluster root forming white lupin.</title>
        <authorList>
            <person name="Hufnagel B."/>
            <person name="Marques A."/>
            <person name="Soriano A."/>
            <person name="Marques L."/>
            <person name="Divol F."/>
            <person name="Doumas P."/>
            <person name="Sallet E."/>
            <person name="Mancinotti D."/>
            <person name="Carrere S."/>
            <person name="Marande W."/>
            <person name="Arribat S."/>
            <person name="Keller J."/>
            <person name="Huneau C."/>
            <person name="Blein T."/>
            <person name="Aime D."/>
            <person name="Laguerre M."/>
            <person name="Taylor J."/>
            <person name="Schubert V."/>
            <person name="Nelson M."/>
            <person name="Geu-Flores F."/>
            <person name="Crespi M."/>
            <person name="Gallardo-Guerrero K."/>
            <person name="Delaux P.-M."/>
            <person name="Salse J."/>
            <person name="Berges H."/>
            <person name="Guyot R."/>
            <person name="Gouzy J."/>
            <person name="Peret B."/>
        </authorList>
    </citation>
    <scope>NUCLEOTIDE SEQUENCE [LARGE SCALE GENOMIC DNA]</scope>
    <source>
        <strain evidence="8">cv. Amiga</strain>
    </source>
</reference>
<dbReference type="GO" id="GO:0006508">
    <property type="term" value="P:proteolysis"/>
    <property type="evidence" value="ECO:0007669"/>
    <property type="project" value="UniProtKB-KW"/>
</dbReference>
<sequence length="360" mass="40616">MISYTPKLFLIFFIITTFITLFMLYYPNSSQKVHIKHLDKHLSEDEVIQLFKDWKKEYGRVYKDNEEMAKKFVIFTSNLNYIIESNARRNSPSSHILGLNKFSDWSQEEFKETYLNQKEMAIDSDIPTDNGIELKEIAYSEPPSSLDWRKKGAVSAVKHQGTCGCCWAFSAVGGIEGINAIATKKLITLSTQELVDCDTASCGCKNGRETNGWNWVIKNGGIASDAAYPYKAEKGTCQASKIANSATISSFAKVAISEDALWRATAIQPISVNVDSRDFQYYTKHTGILDGRNCKNTTDTNHAVLIVGYDRSKAGVDYWIVKNSWGQDWGKKGYIWIQRNTGLPYGVCAINAWAYYPIKK</sequence>
<evidence type="ECO:0000256" key="4">
    <source>
        <dbReference type="ARBA" id="ARBA00022807"/>
    </source>
</evidence>
<dbReference type="PROSITE" id="PS00639">
    <property type="entry name" value="THIOL_PROTEASE_HIS"/>
    <property type="match status" value="1"/>
</dbReference>
<evidence type="ECO:0000256" key="1">
    <source>
        <dbReference type="ARBA" id="ARBA00008455"/>
    </source>
</evidence>
<dbReference type="Gene3D" id="3.90.70.10">
    <property type="entry name" value="Cysteine proteinases"/>
    <property type="match status" value="1"/>
</dbReference>
<dbReference type="PROSITE" id="PS00640">
    <property type="entry name" value="THIOL_PROTEASE_ASN"/>
    <property type="match status" value="1"/>
</dbReference>
<keyword evidence="8" id="KW-1185">Reference proteome</keyword>